<dbReference type="GO" id="GO:0006355">
    <property type="term" value="P:regulation of DNA-templated transcription"/>
    <property type="evidence" value="ECO:0007669"/>
    <property type="project" value="InterPro"/>
</dbReference>
<feature type="domain" description="Response regulatory" evidence="7">
    <location>
        <begin position="4"/>
        <end position="120"/>
    </location>
</feature>
<dbReference type="GO" id="GO:0003677">
    <property type="term" value="F:DNA binding"/>
    <property type="evidence" value="ECO:0007669"/>
    <property type="project" value="UniProtKB-KW"/>
</dbReference>
<evidence type="ECO:0000256" key="5">
    <source>
        <dbReference type="PROSITE-ProRule" id="PRU00169"/>
    </source>
</evidence>
<sequence length="203" mass="22264">MSIKVLIAEDQRMLRGALASLLDFENDIDVIGQAGDGDEALSLIATHQPDVCLLDIEMPVRSGLEVAEQVKSLGYASRIIILTTFARPGYFERAVQAGVQGYLLKDEPSERLAEAIRRVMDGRREVSPELVFGTLSGAGANPLTEREREVLRLAAEGCSSNDIASKLHLSYGTVRNYMSEILSKLNAKNRIEAISMAEEKGWI</sequence>
<name>A0A0M1P0K1_9BACL</name>
<reference evidence="9" key="1">
    <citation type="submission" date="2015-08" db="EMBL/GenBank/DDBJ databases">
        <title>Genome sequencing project for genomic taxonomy and phylogenomics of Bacillus-like bacteria.</title>
        <authorList>
            <person name="Liu B."/>
            <person name="Wang J."/>
            <person name="Zhu Y."/>
            <person name="Liu G."/>
            <person name="Chen Q."/>
            <person name="Chen Z."/>
            <person name="Lan J."/>
            <person name="Che J."/>
            <person name="Ge C."/>
            <person name="Shi H."/>
            <person name="Pan Z."/>
            <person name="Liu X."/>
        </authorList>
    </citation>
    <scope>NUCLEOTIDE SEQUENCE [LARGE SCALE GENOMIC DNA]</scope>
    <source>
        <strain evidence="9">FJAT-22460</strain>
    </source>
</reference>
<dbReference type="PANTHER" id="PTHR43214:SF42">
    <property type="entry name" value="TRANSCRIPTIONAL REGULATORY PROTEIN DESR"/>
    <property type="match status" value="1"/>
</dbReference>
<dbReference type="InterPro" id="IPR016032">
    <property type="entry name" value="Sig_transdc_resp-reg_C-effctor"/>
</dbReference>
<evidence type="ECO:0000259" key="7">
    <source>
        <dbReference type="PROSITE" id="PS50110"/>
    </source>
</evidence>
<dbReference type="SMART" id="SM00421">
    <property type="entry name" value="HTH_LUXR"/>
    <property type="match status" value="1"/>
</dbReference>
<keyword evidence="9" id="KW-1185">Reference proteome</keyword>
<dbReference type="InterPro" id="IPR000792">
    <property type="entry name" value="Tscrpt_reg_LuxR_C"/>
</dbReference>
<feature type="modified residue" description="4-aspartylphosphate" evidence="5">
    <location>
        <position position="55"/>
    </location>
</feature>
<keyword evidence="2" id="KW-0805">Transcription regulation</keyword>
<dbReference type="AlphaFoldDB" id="A0A0M1P0K1"/>
<evidence type="ECO:0000256" key="3">
    <source>
        <dbReference type="ARBA" id="ARBA00023125"/>
    </source>
</evidence>
<dbReference type="InterPro" id="IPR001789">
    <property type="entry name" value="Sig_transdc_resp-reg_receiver"/>
</dbReference>
<organism evidence="8 9">
    <name type="scientific">Paenibacillus solani</name>
    <dbReference type="NCBI Taxonomy" id="1705565"/>
    <lineage>
        <taxon>Bacteria</taxon>
        <taxon>Bacillati</taxon>
        <taxon>Bacillota</taxon>
        <taxon>Bacilli</taxon>
        <taxon>Bacillales</taxon>
        <taxon>Paenibacillaceae</taxon>
        <taxon>Paenibacillus</taxon>
    </lineage>
</organism>
<dbReference type="Pfam" id="PF00072">
    <property type="entry name" value="Response_reg"/>
    <property type="match status" value="1"/>
</dbReference>
<dbReference type="PRINTS" id="PR00038">
    <property type="entry name" value="HTHLUXR"/>
</dbReference>
<dbReference type="SUPFAM" id="SSF52172">
    <property type="entry name" value="CheY-like"/>
    <property type="match status" value="1"/>
</dbReference>
<dbReference type="SUPFAM" id="SSF46894">
    <property type="entry name" value="C-terminal effector domain of the bipartite response regulators"/>
    <property type="match status" value="1"/>
</dbReference>
<dbReference type="InterPro" id="IPR011006">
    <property type="entry name" value="CheY-like_superfamily"/>
</dbReference>
<dbReference type="PROSITE" id="PS50110">
    <property type="entry name" value="RESPONSE_REGULATORY"/>
    <property type="match status" value="1"/>
</dbReference>
<dbReference type="GO" id="GO:0000160">
    <property type="term" value="P:phosphorelay signal transduction system"/>
    <property type="evidence" value="ECO:0007669"/>
    <property type="project" value="InterPro"/>
</dbReference>
<dbReference type="InterPro" id="IPR039420">
    <property type="entry name" value="WalR-like"/>
</dbReference>
<evidence type="ECO:0000313" key="9">
    <source>
        <dbReference type="Proteomes" id="UP000036932"/>
    </source>
</evidence>
<dbReference type="CDD" id="cd19930">
    <property type="entry name" value="REC_DesR-like"/>
    <property type="match status" value="1"/>
</dbReference>
<evidence type="ECO:0000256" key="1">
    <source>
        <dbReference type="ARBA" id="ARBA00022553"/>
    </source>
</evidence>
<keyword evidence="3" id="KW-0238">DNA-binding</keyword>
<dbReference type="OrthoDB" id="9780153at2"/>
<keyword evidence="1 5" id="KW-0597">Phosphoprotein</keyword>
<evidence type="ECO:0000259" key="6">
    <source>
        <dbReference type="PROSITE" id="PS50043"/>
    </source>
</evidence>
<dbReference type="CDD" id="cd06170">
    <property type="entry name" value="LuxR_C_like"/>
    <property type="match status" value="1"/>
</dbReference>
<comment type="caution">
    <text evidence="8">The sequence shown here is derived from an EMBL/GenBank/DDBJ whole genome shotgun (WGS) entry which is preliminary data.</text>
</comment>
<evidence type="ECO:0000256" key="2">
    <source>
        <dbReference type="ARBA" id="ARBA00023015"/>
    </source>
</evidence>
<keyword evidence="4" id="KW-0804">Transcription</keyword>
<accession>A0A0M1P0K1</accession>
<gene>
    <name evidence="8" type="ORF">AM231_17220</name>
</gene>
<dbReference type="Gene3D" id="3.40.50.2300">
    <property type="match status" value="1"/>
</dbReference>
<dbReference type="EMBL" id="LIUT01000002">
    <property type="protein sequence ID" value="KOR87639.1"/>
    <property type="molecule type" value="Genomic_DNA"/>
</dbReference>
<evidence type="ECO:0000256" key="4">
    <source>
        <dbReference type="ARBA" id="ARBA00023163"/>
    </source>
</evidence>
<dbReference type="PROSITE" id="PS50043">
    <property type="entry name" value="HTH_LUXR_2"/>
    <property type="match status" value="1"/>
</dbReference>
<dbReference type="PATRIC" id="fig|1705565.3.peg.347"/>
<protein>
    <submittedName>
        <fullName evidence="8">Transcriptional regulator</fullName>
    </submittedName>
</protein>
<dbReference type="RefSeq" id="WP_054403784.1">
    <property type="nucleotide sequence ID" value="NZ_LIUT01000002.1"/>
</dbReference>
<proteinExistence type="predicted"/>
<dbReference type="Proteomes" id="UP000036932">
    <property type="component" value="Unassembled WGS sequence"/>
</dbReference>
<dbReference type="SMART" id="SM00448">
    <property type="entry name" value="REC"/>
    <property type="match status" value="1"/>
</dbReference>
<dbReference type="PANTHER" id="PTHR43214">
    <property type="entry name" value="TWO-COMPONENT RESPONSE REGULATOR"/>
    <property type="match status" value="1"/>
</dbReference>
<feature type="domain" description="HTH luxR-type" evidence="6">
    <location>
        <begin position="136"/>
        <end position="201"/>
    </location>
</feature>
<dbReference type="Pfam" id="PF00196">
    <property type="entry name" value="GerE"/>
    <property type="match status" value="1"/>
</dbReference>
<evidence type="ECO:0000313" key="8">
    <source>
        <dbReference type="EMBL" id="KOR87639.1"/>
    </source>
</evidence>